<gene>
    <name evidence="3" type="ORF">g.9386</name>
</gene>
<evidence type="ECO:0008006" key="4">
    <source>
        <dbReference type="Google" id="ProtNLM"/>
    </source>
</evidence>
<dbReference type="EMBL" id="GDQN01006599">
    <property type="protein sequence ID" value="JAT84455.1"/>
    <property type="molecule type" value="Transcribed_RNA"/>
</dbReference>
<reference evidence="3" key="1">
    <citation type="submission" date="2015-09" db="EMBL/GenBank/DDBJ databases">
        <title>De novo assembly of Pectinophora gossypiella (Pink Bollworm) gut transcriptome.</title>
        <authorList>
            <person name="Tassone E.E."/>
        </authorList>
    </citation>
    <scope>NUCLEOTIDE SEQUENCE</scope>
</reference>
<name>A0A1E1WBY8_PECGO</name>
<dbReference type="OrthoDB" id="5801062at2759"/>
<evidence type="ECO:0000256" key="1">
    <source>
        <dbReference type="SAM" id="Coils"/>
    </source>
</evidence>
<feature type="non-terminal residue" evidence="3">
    <location>
        <position position="553"/>
    </location>
</feature>
<feature type="region of interest" description="Disordered" evidence="2">
    <location>
        <begin position="276"/>
        <end position="296"/>
    </location>
</feature>
<feature type="compositionally biased region" description="Basic and acidic residues" evidence="2">
    <location>
        <begin position="122"/>
        <end position="139"/>
    </location>
</feature>
<sequence length="553" mass="61815">MSTVSSETYSFTKISLSNKVTALDTTLKECLFNFKGLMLEVEQINNECESYKADFAMQKEKCENKSCSSSEVLKKVIESKETIIQLAAAAVTKLNETKNFNVVSEIFKILCGEVVTLTPPRDSQEQNRHEKIPLTDHPKTTANVKKKLLITPKKELNSQDVSIKDESICEIDGTPGRTSPIIHSKKLKSSSSVSSLSGSSDSRDKKKCPDSWSTPEPKQLKLSYTMTGKSGGKQRQMRLNFVNTKSASVVDLTSSPEFSGGVRSQNPHVQLIIKQESSENDDTILPSPTSGDGKFALSKTISKDSQKFKKPLSLSKLKHEEYPDEANSPIIQVVEKKPKDISKLDELEDSINILKPNRFPRSPYKASPKKVPKYQSPLKKEPLTVIIKTETSLKPEKCLPKEQRPSNVENNDDDITHCEEASMSILRHVDSILDHAKEGLKSPTKRPLVENKNCVNTQSDHESSMSLLRQEPTEKPIEDNAKRKATENVEPVYKEPTVRKKAEKLALPGWCCDECKAFFGDLYADDADKIKAVIERCSKHRGRNNPARPKTPP</sequence>
<feature type="region of interest" description="Disordered" evidence="2">
    <location>
        <begin position="439"/>
        <end position="474"/>
    </location>
</feature>
<feature type="region of interest" description="Disordered" evidence="2">
    <location>
        <begin position="170"/>
        <end position="236"/>
    </location>
</feature>
<keyword evidence="1" id="KW-0175">Coiled coil</keyword>
<protein>
    <recommendedName>
        <fullName evidence="4">DNA endonuclease activator Ctp1 C-terminal domain-containing protein</fullName>
    </recommendedName>
</protein>
<feature type="region of interest" description="Disordered" evidence="2">
    <location>
        <begin position="119"/>
        <end position="139"/>
    </location>
</feature>
<proteinExistence type="predicted"/>
<organism evidence="3">
    <name type="scientific">Pectinophora gossypiella</name>
    <name type="common">Cotton pink bollworm</name>
    <name type="synonym">Depressaria gossypiella</name>
    <dbReference type="NCBI Taxonomy" id="13191"/>
    <lineage>
        <taxon>Eukaryota</taxon>
        <taxon>Metazoa</taxon>
        <taxon>Ecdysozoa</taxon>
        <taxon>Arthropoda</taxon>
        <taxon>Hexapoda</taxon>
        <taxon>Insecta</taxon>
        <taxon>Pterygota</taxon>
        <taxon>Neoptera</taxon>
        <taxon>Endopterygota</taxon>
        <taxon>Lepidoptera</taxon>
        <taxon>Glossata</taxon>
        <taxon>Ditrysia</taxon>
        <taxon>Gelechioidea</taxon>
        <taxon>Gelechiidae</taxon>
        <taxon>Apatetrinae</taxon>
        <taxon>Pectinophora</taxon>
    </lineage>
</organism>
<evidence type="ECO:0000313" key="3">
    <source>
        <dbReference type="EMBL" id="JAT84455.1"/>
    </source>
</evidence>
<accession>A0A1E1WBY8</accession>
<feature type="coiled-coil region" evidence="1">
    <location>
        <begin position="34"/>
        <end position="61"/>
    </location>
</feature>
<feature type="compositionally biased region" description="Polar residues" evidence="2">
    <location>
        <begin position="211"/>
        <end position="228"/>
    </location>
</feature>
<feature type="compositionally biased region" description="Low complexity" evidence="2">
    <location>
        <begin position="189"/>
        <end position="200"/>
    </location>
</feature>
<dbReference type="AlphaFoldDB" id="A0A1E1WBY8"/>
<evidence type="ECO:0000256" key="2">
    <source>
        <dbReference type="SAM" id="MobiDB-lite"/>
    </source>
</evidence>